<gene>
    <name evidence="3" type="ORF">SAMN02745114_01572</name>
</gene>
<feature type="domain" description="DUF4830" evidence="2">
    <location>
        <begin position="59"/>
        <end position="137"/>
    </location>
</feature>
<keyword evidence="4" id="KW-1185">Reference proteome</keyword>
<dbReference type="Proteomes" id="UP000190657">
    <property type="component" value="Unassembled WGS sequence"/>
</dbReference>
<feature type="transmembrane region" description="Helical" evidence="1">
    <location>
        <begin position="12"/>
        <end position="32"/>
    </location>
</feature>
<dbReference type="Pfam" id="PF16112">
    <property type="entry name" value="DUF4830"/>
    <property type="match status" value="1"/>
</dbReference>
<dbReference type="EMBL" id="FUWW01000021">
    <property type="protein sequence ID" value="SJZ77345.1"/>
    <property type="molecule type" value="Genomic_DNA"/>
</dbReference>
<evidence type="ECO:0000259" key="2">
    <source>
        <dbReference type="Pfam" id="PF16112"/>
    </source>
</evidence>
<dbReference type="AlphaFoldDB" id="A0A1T4NE00"/>
<evidence type="ECO:0000256" key="1">
    <source>
        <dbReference type="SAM" id="Phobius"/>
    </source>
</evidence>
<dbReference type="RefSeq" id="WP_078769009.1">
    <property type="nucleotide sequence ID" value="NZ_JAQYDW010000081.1"/>
</dbReference>
<dbReference type="STRING" id="290054.SAMN02745114_01572"/>
<protein>
    <recommendedName>
        <fullName evidence="2">DUF4830 domain-containing protein</fullName>
    </recommendedName>
</protein>
<dbReference type="InterPro" id="IPR032257">
    <property type="entry name" value="DUF4830"/>
</dbReference>
<keyword evidence="1" id="KW-0812">Transmembrane</keyword>
<name>A0A1T4NE00_9FIRM</name>
<reference evidence="3 4" key="1">
    <citation type="submission" date="2017-02" db="EMBL/GenBank/DDBJ databases">
        <authorList>
            <person name="Peterson S.W."/>
        </authorList>
    </citation>
    <scope>NUCLEOTIDE SEQUENCE [LARGE SCALE GENOMIC DNA]</scope>
    <source>
        <strain evidence="3 4">ATCC 51222</strain>
    </source>
</reference>
<keyword evidence="1" id="KW-1133">Transmembrane helix</keyword>
<sequence length="154" mass="17221">MRMLTFKLKPKTAFGLILLLTGVIVILVTFVGNHPAKPASKLQTVSCKTVEERVNYINSLGYKTDSCEESKEIIIPQKFNEVYNKYNEIQKQQNFDLTAYKGKTAVMYTYHITNYGDNDNVIANLIVLDGELIGADLCDTSADDGFLVALNDKT</sequence>
<evidence type="ECO:0000313" key="4">
    <source>
        <dbReference type="Proteomes" id="UP000190657"/>
    </source>
</evidence>
<keyword evidence="1" id="KW-0472">Membrane</keyword>
<organism evidence="3 4">
    <name type="scientific">Eubacterium coprostanoligenes</name>
    <dbReference type="NCBI Taxonomy" id="290054"/>
    <lineage>
        <taxon>Bacteria</taxon>
        <taxon>Bacillati</taxon>
        <taxon>Bacillota</taxon>
        <taxon>Clostridia</taxon>
        <taxon>Eubacteriales</taxon>
        <taxon>Eubacteriaceae</taxon>
        <taxon>Eubacterium</taxon>
    </lineage>
</organism>
<evidence type="ECO:0000313" key="3">
    <source>
        <dbReference type="EMBL" id="SJZ77345.1"/>
    </source>
</evidence>
<accession>A0A1T4NE00</accession>
<proteinExistence type="predicted"/>